<comment type="caution">
    <text evidence="2">The sequence shown here is derived from an EMBL/GenBank/DDBJ whole genome shotgun (WGS) entry which is preliminary data.</text>
</comment>
<proteinExistence type="predicted"/>
<organism evidence="2 3">
    <name type="scientific">Lancefieldella rimae</name>
    <dbReference type="NCBI Taxonomy" id="1383"/>
    <lineage>
        <taxon>Bacteria</taxon>
        <taxon>Bacillati</taxon>
        <taxon>Actinomycetota</taxon>
        <taxon>Coriobacteriia</taxon>
        <taxon>Coriobacteriales</taxon>
        <taxon>Atopobiaceae</taxon>
        <taxon>Lancefieldella</taxon>
    </lineage>
</organism>
<dbReference type="GO" id="GO:0004854">
    <property type="term" value="F:xanthine dehydrogenase activity"/>
    <property type="evidence" value="ECO:0007669"/>
    <property type="project" value="UniProtKB-EC"/>
</dbReference>
<protein>
    <submittedName>
        <fullName evidence="2">Xanthine dehydrogenase FAD-binding subunit XdhB</fullName>
        <ecNumber evidence="2">1.17.1.4</ecNumber>
    </submittedName>
</protein>
<dbReference type="InterPro" id="IPR005107">
    <property type="entry name" value="CO_DH_flav_C"/>
</dbReference>
<dbReference type="AlphaFoldDB" id="A0A930VXX9"/>
<name>A0A930VXX9_9ACTN</name>
<sequence length="50" mass="5577">EAVEKIGELAAGDTNPRDSWRASKEFRLQLIKEMSKRSFAEAARRGGAEL</sequence>
<dbReference type="SUPFAM" id="SSF55447">
    <property type="entry name" value="CO dehydrogenase flavoprotein C-terminal domain-like"/>
    <property type="match status" value="1"/>
</dbReference>
<dbReference type="EC" id="1.17.1.4" evidence="2"/>
<dbReference type="Pfam" id="PF03450">
    <property type="entry name" value="CO_deh_flav_C"/>
    <property type="match status" value="1"/>
</dbReference>
<evidence type="ECO:0000313" key="2">
    <source>
        <dbReference type="EMBL" id="MBF4807894.1"/>
    </source>
</evidence>
<feature type="non-terminal residue" evidence="2">
    <location>
        <position position="1"/>
    </location>
</feature>
<dbReference type="EMBL" id="JABZGW010000160">
    <property type="protein sequence ID" value="MBF4807894.1"/>
    <property type="molecule type" value="Genomic_DNA"/>
</dbReference>
<evidence type="ECO:0000313" key="3">
    <source>
        <dbReference type="Proteomes" id="UP000698335"/>
    </source>
</evidence>
<dbReference type="Proteomes" id="UP000698335">
    <property type="component" value="Unassembled WGS sequence"/>
</dbReference>
<gene>
    <name evidence="2" type="ORF">HXK26_04280</name>
</gene>
<reference evidence="2" key="1">
    <citation type="submission" date="2020-04" db="EMBL/GenBank/DDBJ databases">
        <title>Deep metagenomics examines the oral microbiome during advanced dental caries in children, revealing novel taxa and co-occurrences with host molecules.</title>
        <authorList>
            <person name="Baker J.L."/>
            <person name="Morton J.T."/>
            <person name="Dinis M."/>
            <person name="Alvarez R."/>
            <person name="Tran N.C."/>
            <person name="Knight R."/>
            <person name="Edlund A."/>
        </authorList>
    </citation>
    <scope>NUCLEOTIDE SEQUENCE</scope>
    <source>
        <strain evidence="2">JCVI_38_bin.5</strain>
    </source>
</reference>
<keyword evidence="2" id="KW-0560">Oxidoreductase</keyword>
<evidence type="ECO:0000259" key="1">
    <source>
        <dbReference type="Pfam" id="PF03450"/>
    </source>
</evidence>
<feature type="domain" description="CO dehydrogenase flavoprotein C-terminal" evidence="1">
    <location>
        <begin position="1"/>
        <end position="42"/>
    </location>
</feature>
<accession>A0A930VXX9</accession>
<dbReference type="InterPro" id="IPR036683">
    <property type="entry name" value="CO_DH_flav_C_dom_sf"/>
</dbReference>
<dbReference type="Gene3D" id="3.30.390.50">
    <property type="entry name" value="CO dehydrogenase flavoprotein, C-terminal domain"/>
    <property type="match status" value="1"/>
</dbReference>